<dbReference type="PROSITE" id="PS51186">
    <property type="entry name" value="GNAT"/>
    <property type="match status" value="1"/>
</dbReference>
<dbReference type="InterPro" id="IPR000182">
    <property type="entry name" value="GNAT_dom"/>
</dbReference>
<evidence type="ECO:0000256" key="2">
    <source>
        <dbReference type="ARBA" id="ARBA00023315"/>
    </source>
</evidence>
<keyword evidence="1 4" id="KW-0808">Transferase</keyword>
<dbReference type="KEGG" id="cyj:Cyan7822_1485"/>
<dbReference type="OrthoDB" id="9775804at2"/>
<feature type="domain" description="N-acetyltransferase" evidence="3">
    <location>
        <begin position="1"/>
        <end position="144"/>
    </location>
</feature>
<reference evidence="5" key="1">
    <citation type="journal article" date="2011" name="MBio">
        <title>Novel metabolic attributes of the genus Cyanothece, comprising a group of unicellular nitrogen-fixing Cyanobacteria.</title>
        <authorList>
            <person name="Bandyopadhyay A."/>
            <person name="Elvitigala T."/>
            <person name="Welsh E."/>
            <person name="Stockel J."/>
            <person name="Liberton M."/>
            <person name="Min H."/>
            <person name="Sherman L.A."/>
            <person name="Pakrasi H.B."/>
        </authorList>
    </citation>
    <scope>NUCLEOTIDE SEQUENCE [LARGE SCALE GENOMIC DNA]</scope>
    <source>
        <strain evidence="5">PCC 7822</strain>
    </source>
</reference>
<organism evidence="4 5">
    <name type="scientific">Gloeothece verrucosa (strain PCC 7822)</name>
    <name type="common">Cyanothece sp. (strain PCC 7822)</name>
    <dbReference type="NCBI Taxonomy" id="497965"/>
    <lineage>
        <taxon>Bacteria</taxon>
        <taxon>Bacillati</taxon>
        <taxon>Cyanobacteriota</taxon>
        <taxon>Cyanophyceae</taxon>
        <taxon>Oscillatoriophycideae</taxon>
        <taxon>Chroococcales</taxon>
        <taxon>Aphanothecaceae</taxon>
        <taxon>Gloeothece</taxon>
        <taxon>Gloeothece verrucosa</taxon>
    </lineage>
</organism>
<keyword evidence="2" id="KW-0012">Acyltransferase</keyword>
<sequence>MDCRHIQFCLDKSKIDLIQLQNLYNITSFWARDRQIEDLEIAIANSNPVVSVWDGNRMIGCARATSDGIYRATIWDVVIDPDYQGFGLGRKLVETVLSHPLLNRVERVYLMTTYQQNFYQRIGFEENQSTTMILYNSEAPKPLPILEQQTQAKLEELSTVFV</sequence>
<dbReference type="PANTHER" id="PTHR43626:SF4">
    <property type="entry name" value="GCN5-RELATED N-ACETYLTRANSFERASE 2, CHLOROPLASTIC"/>
    <property type="match status" value="1"/>
</dbReference>
<evidence type="ECO:0000313" key="4">
    <source>
        <dbReference type="EMBL" id="ADN13481.1"/>
    </source>
</evidence>
<dbReference type="AlphaFoldDB" id="E0UJX0"/>
<protein>
    <submittedName>
        <fullName evidence="4">GCN5-related N-acetyltransferase</fullName>
    </submittedName>
</protein>
<name>E0UJX0_GLOV7</name>
<dbReference type="STRING" id="497965.Cyan7822_1485"/>
<keyword evidence="5" id="KW-1185">Reference proteome</keyword>
<dbReference type="InterPro" id="IPR045039">
    <property type="entry name" value="NSI-like"/>
</dbReference>
<dbReference type="GO" id="GO:0005737">
    <property type="term" value="C:cytoplasm"/>
    <property type="evidence" value="ECO:0007669"/>
    <property type="project" value="TreeGrafter"/>
</dbReference>
<dbReference type="GO" id="GO:0008080">
    <property type="term" value="F:N-acetyltransferase activity"/>
    <property type="evidence" value="ECO:0007669"/>
    <property type="project" value="InterPro"/>
</dbReference>
<dbReference type="CDD" id="cd04301">
    <property type="entry name" value="NAT_SF"/>
    <property type="match status" value="1"/>
</dbReference>
<dbReference type="Proteomes" id="UP000008206">
    <property type="component" value="Chromosome"/>
</dbReference>
<dbReference type="EMBL" id="CP002198">
    <property type="protein sequence ID" value="ADN13481.1"/>
    <property type="molecule type" value="Genomic_DNA"/>
</dbReference>
<dbReference type="Pfam" id="PF00583">
    <property type="entry name" value="Acetyltransf_1"/>
    <property type="match status" value="1"/>
</dbReference>
<dbReference type="eggNOG" id="COG0454">
    <property type="taxonomic scope" value="Bacteria"/>
</dbReference>
<dbReference type="PANTHER" id="PTHR43626">
    <property type="entry name" value="ACYL-COA N-ACYLTRANSFERASE"/>
    <property type="match status" value="1"/>
</dbReference>
<proteinExistence type="predicted"/>
<accession>E0UJX0</accession>
<dbReference type="HOGENOM" id="CLU_086503_3_1_3"/>
<dbReference type="Gene3D" id="3.40.630.30">
    <property type="match status" value="1"/>
</dbReference>
<gene>
    <name evidence="4" type="ordered locus">Cyan7822_1485</name>
</gene>
<evidence type="ECO:0000259" key="3">
    <source>
        <dbReference type="PROSITE" id="PS51186"/>
    </source>
</evidence>
<dbReference type="SUPFAM" id="SSF55729">
    <property type="entry name" value="Acyl-CoA N-acyltransferases (Nat)"/>
    <property type="match status" value="1"/>
</dbReference>
<dbReference type="InterPro" id="IPR016181">
    <property type="entry name" value="Acyl_CoA_acyltransferase"/>
</dbReference>
<evidence type="ECO:0000313" key="5">
    <source>
        <dbReference type="Proteomes" id="UP000008206"/>
    </source>
</evidence>
<evidence type="ECO:0000256" key="1">
    <source>
        <dbReference type="ARBA" id="ARBA00022679"/>
    </source>
</evidence>
<dbReference type="RefSeq" id="WP_013321588.1">
    <property type="nucleotide sequence ID" value="NC_014501.1"/>
</dbReference>